<proteinExistence type="inferred from homology"/>
<dbReference type="SUPFAM" id="SSF50475">
    <property type="entry name" value="FMN-binding split barrel"/>
    <property type="match status" value="1"/>
</dbReference>
<gene>
    <name evidence="5" type="ORF">MSBR3_3192</name>
</gene>
<accession>A0A0E3WZU9</accession>
<dbReference type="InterPro" id="IPR052174">
    <property type="entry name" value="Flavoredoxin"/>
</dbReference>
<evidence type="ECO:0000313" key="6">
    <source>
        <dbReference type="Proteomes" id="UP000033066"/>
    </source>
</evidence>
<name>A0A0E3WZU9_METBA</name>
<evidence type="ECO:0000256" key="2">
    <source>
        <dbReference type="ARBA" id="ARBA00022630"/>
    </source>
</evidence>
<dbReference type="InterPro" id="IPR012349">
    <property type="entry name" value="Split_barrel_FMN-bd"/>
</dbReference>
<dbReference type="PANTHER" id="PTHR43567:SF1">
    <property type="entry name" value="FLAVOREDOXIN"/>
    <property type="match status" value="1"/>
</dbReference>
<dbReference type="GO" id="GO:0010181">
    <property type="term" value="F:FMN binding"/>
    <property type="evidence" value="ECO:0007669"/>
    <property type="project" value="InterPro"/>
</dbReference>
<organism evidence="5 6">
    <name type="scientific">Methanosarcina barkeri 3</name>
    <dbReference type="NCBI Taxonomy" id="1434107"/>
    <lineage>
        <taxon>Archaea</taxon>
        <taxon>Methanobacteriati</taxon>
        <taxon>Methanobacteriota</taxon>
        <taxon>Stenosarchaea group</taxon>
        <taxon>Methanomicrobia</taxon>
        <taxon>Methanosarcinales</taxon>
        <taxon>Methanosarcinaceae</taxon>
        <taxon>Methanosarcina</taxon>
    </lineage>
</organism>
<evidence type="ECO:0000256" key="3">
    <source>
        <dbReference type="ARBA" id="ARBA00038054"/>
    </source>
</evidence>
<dbReference type="RefSeq" id="WP_230627584.1">
    <property type="nucleotide sequence ID" value="NZ_CP009517.1"/>
</dbReference>
<feature type="domain" description="Flavin reductase like" evidence="4">
    <location>
        <begin position="15"/>
        <end position="151"/>
    </location>
</feature>
<dbReference type="EMBL" id="CP009517">
    <property type="protein sequence ID" value="AKB83770.1"/>
    <property type="molecule type" value="Genomic_DNA"/>
</dbReference>
<dbReference type="InterPro" id="IPR002563">
    <property type="entry name" value="Flavin_Rdtase-like_dom"/>
</dbReference>
<sequence length="221" mass="25054">METGDKKAIGARNFLYPMPTTLVGARVNGKPNYLTVAFCGVIQASPPMIAVTLGKMHYTNEGIRENQCFSVNIPSRDMVEVTDYCGIVSGKRIDKSEIFETFYGKLERAPMIRECPVNLECRLVDILDLGGQSEVFIGEIVESYAEERYLCNELPDIEKIKPIVFSMYDNNYWVIGEHLGKAWSIGKNFAEDGNEKKAENTKQKENKSHCRCHWKQINKNA</sequence>
<dbReference type="STRING" id="1434107.MSBR3_3192"/>
<evidence type="ECO:0000256" key="1">
    <source>
        <dbReference type="ARBA" id="ARBA00001917"/>
    </source>
</evidence>
<comment type="similarity">
    <text evidence="3">Belongs to the flavoredoxin family.</text>
</comment>
<reference evidence="5" key="1">
    <citation type="submission" date="2014-07" db="EMBL/GenBank/DDBJ databases">
        <title>Methanogenic archaea and the global carbon cycle.</title>
        <authorList>
            <person name="Henriksen J.R."/>
            <person name="Luke J."/>
            <person name="Reinhart S."/>
            <person name="Benedict M.N."/>
            <person name="Youngblut N.D."/>
            <person name="Metcalf M.E."/>
            <person name="Whitaker R.J."/>
            <person name="Metcalf W.W."/>
        </authorList>
    </citation>
    <scope>NUCLEOTIDE SEQUENCE [LARGE SCALE GENOMIC DNA]</scope>
    <source>
        <strain evidence="5">3</strain>
    </source>
</reference>
<evidence type="ECO:0000313" key="5">
    <source>
        <dbReference type="EMBL" id="AKB83770.1"/>
    </source>
</evidence>
<keyword evidence="2" id="KW-0285">Flavoprotein</keyword>
<comment type="cofactor">
    <cofactor evidence="1">
        <name>FMN</name>
        <dbReference type="ChEBI" id="CHEBI:58210"/>
    </cofactor>
</comment>
<dbReference type="SMART" id="SM00903">
    <property type="entry name" value="Flavin_Reduct"/>
    <property type="match status" value="1"/>
</dbReference>
<evidence type="ECO:0000259" key="4">
    <source>
        <dbReference type="SMART" id="SM00903"/>
    </source>
</evidence>
<dbReference type="PATRIC" id="fig|1434107.4.peg.4027"/>
<dbReference type="PANTHER" id="PTHR43567">
    <property type="entry name" value="FLAVOREDOXIN-RELATED-RELATED"/>
    <property type="match status" value="1"/>
</dbReference>
<dbReference type="HOGENOM" id="CLU_059021_5_5_2"/>
<dbReference type="AlphaFoldDB" id="A0A0E3WZU9"/>
<dbReference type="GeneID" id="24790848"/>
<keyword evidence="6" id="KW-1185">Reference proteome</keyword>
<dbReference type="KEGG" id="mbak:MSBR3_3192"/>
<dbReference type="Pfam" id="PF01613">
    <property type="entry name" value="Flavin_Reduct"/>
    <property type="match status" value="1"/>
</dbReference>
<protein>
    <submittedName>
        <fullName evidence="5">NADPH-flavin oxidoreductase</fullName>
    </submittedName>
</protein>
<dbReference type="Gene3D" id="2.30.110.10">
    <property type="entry name" value="Electron Transport, Fmn-binding Protein, Chain A"/>
    <property type="match status" value="1"/>
</dbReference>
<dbReference type="Proteomes" id="UP000033066">
    <property type="component" value="Chromosome"/>
</dbReference>